<reference evidence="2 3" key="1">
    <citation type="submission" date="2023-07" db="EMBL/GenBank/DDBJ databases">
        <title>Genomic Encyclopedia of Type Strains, Phase IV (KMG-IV): sequencing the most valuable type-strain genomes for metagenomic binning, comparative biology and taxonomic classification.</title>
        <authorList>
            <person name="Goeker M."/>
        </authorList>
    </citation>
    <scope>NUCLEOTIDE SEQUENCE [LARGE SCALE GENOMIC DNA]</scope>
    <source>
        <strain evidence="2 3">DSM 27594</strain>
    </source>
</reference>
<protein>
    <recommendedName>
        <fullName evidence="4">DUF3311 domain-containing protein</fullName>
    </recommendedName>
</protein>
<gene>
    <name evidence="2" type="ORF">J2S10_001369</name>
</gene>
<dbReference type="Proteomes" id="UP001224122">
    <property type="component" value="Unassembled WGS sequence"/>
</dbReference>
<sequence length="66" mass="7693">MKALIFVLVLIPFLAQLVALPLVNKIHPFIIGFPLFHFWLLIWMILTPVFTWAVYKIQKSRGEIGE</sequence>
<keyword evidence="1" id="KW-0472">Membrane</keyword>
<evidence type="ECO:0000313" key="3">
    <source>
        <dbReference type="Proteomes" id="UP001224122"/>
    </source>
</evidence>
<name>A0ABT9XRP4_9BACI</name>
<keyword evidence="1" id="KW-1133">Transmembrane helix</keyword>
<dbReference type="PANTHER" id="PTHR40034:SF1">
    <property type="entry name" value="BSL5891 PROTEIN"/>
    <property type="match status" value="1"/>
</dbReference>
<accession>A0ABT9XRP4</accession>
<evidence type="ECO:0000313" key="2">
    <source>
        <dbReference type="EMBL" id="MDQ0198228.1"/>
    </source>
</evidence>
<dbReference type="InterPro" id="IPR021741">
    <property type="entry name" value="DUF3311"/>
</dbReference>
<dbReference type="Pfam" id="PF11755">
    <property type="entry name" value="DUF3311"/>
    <property type="match status" value="1"/>
</dbReference>
<dbReference type="PANTHER" id="PTHR40034">
    <property type="entry name" value="BSL5891 PROTEIN"/>
    <property type="match status" value="1"/>
</dbReference>
<dbReference type="RefSeq" id="WP_307405761.1">
    <property type="nucleotide sequence ID" value="NZ_JAUSTW010000002.1"/>
</dbReference>
<evidence type="ECO:0000256" key="1">
    <source>
        <dbReference type="SAM" id="Phobius"/>
    </source>
</evidence>
<organism evidence="2 3">
    <name type="scientific">Neobacillus ginsengisoli</name>
    <dbReference type="NCBI Taxonomy" id="904295"/>
    <lineage>
        <taxon>Bacteria</taxon>
        <taxon>Bacillati</taxon>
        <taxon>Bacillota</taxon>
        <taxon>Bacilli</taxon>
        <taxon>Bacillales</taxon>
        <taxon>Bacillaceae</taxon>
        <taxon>Neobacillus</taxon>
    </lineage>
</organism>
<dbReference type="EMBL" id="JAUSTW010000002">
    <property type="protein sequence ID" value="MDQ0198228.1"/>
    <property type="molecule type" value="Genomic_DNA"/>
</dbReference>
<keyword evidence="1" id="KW-0812">Transmembrane</keyword>
<evidence type="ECO:0008006" key="4">
    <source>
        <dbReference type="Google" id="ProtNLM"/>
    </source>
</evidence>
<proteinExistence type="predicted"/>
<feature type="transmembrane region" description="Helical" evidence="1">
    <location>
        <begin position="29"/>
        <end position="55"/>
    </location>
</feature>
<comment type="caution">
    <text evidence="2">The sequence shown here is derived from an EMBL/GenBank/DDBJ whole genome shotgun (WGS) entry which is preliminary data.</text>
</comment>
<keyword evidence="3" id="KW-1185">Reference proteome</keyword>